<keyword evidence="2" id="KW-0560">Oxidoreductase</keyword>
<comment type="caution">
    <text evidence="4">The sequence shown here is derived from an EMBL/GenBank/DDBJ whole genome shotgun (WGS) entry which is preliminary data.</text>
</comment>
<dbReference type="InterPro" id="IPR002563">
    <property type="entry name" value="Flavin_Rdtase-like_dom"/>
</dbReference>
<dbReference type="EMBL" id="JAFBFH010000015">
    <property type="protein sequence ID" value="MBM7715482.1"/>
    <property type="molecule type" value="Genomic_DNA"/>
</dbReference>
<evidence type="ECO:0000256" key="1">
    <source>
        <dbReference type="ARBA" id="ARBA00008898"/>
    </source>
</evidence>
<dbReference type="SMART" id="SM00903">
    <property type="entry name" value="Flavin_Reduct"/>
    <property type="match status" value="1"/>
</dbReference>
<keyword evidence="5" id="KW-1185">Reference proteome</keyword>
<dbReference type="PANTHER" id="PTHR30466">
    <property type="entry name" value="FLAVIN REDUCTASE"/>
    <property type="match status" value="1"/>
</dbReference>
<protein>
    <submittedName>
        <fullName evidence="4">Flavin reductase (DIM6/NTAB) family NADH-FMN oxidoreductase RutF</fullName>
    </submittedName>
</protein>
<proteinExistence type="inferred from homology"/>
<sequence length="155" mass="17513">MIKTYKEIMCSYPTGVSIVTTMDQDKPVGLTVNSFASVSLEPLLVSWCIDKKSSSLQAFHKSDTFAVNILSEHQKAECFIFADSKESDRFSKTSWERSANQLPILKDVFAVLECKKVQEIEAGDHIVLIGKVIDLHKTDHKPMLYYQRNVSVVPE</sequence>
<dbReference type="Gene3D" id="2.30.110.10">
    <property type="entry name" value="Electron Transport, Fmn-binding Protein, Chain A"/>
    <property type="match status" value="1"/>
</dbReference>
<evidence type="ECO:0000313" key="4">
    <source>
        <dbReference type="EMBL" id="MBM7715482.1"/>
    </source>
</evidence>
<dbReference type="InterPro" id="IPR050268">
    <property type="entry name" value="NADH-dep_flavin_reductase"/>
</dbReference>
<dbReference type="Proteomes" id="UP000823485">
    <property type="component" value="Unassembled WGS sequence"/>
</dbReference>
<dbReference type="RefSeq" id="WP_253191944.1">
    <property type="nucleotide sequence ID" value="NZ_JAFBFH010000015.1"/>
</dbReference>
<evidence type="ECO:0000259" key="3">
    <source>
        <dbReference type="SMART" id="SM00903"/>
    </source>
</evidence>
<dbReference type="SUPFAM" id="SSF50475">
    <property type="entry name" value="FMN-binding split barrel"/>
    <property type="match status" value="1"/>
</dbReference>
<name>A0ABS2R753_9BACI</name>
<dbReference type="InterPro" id="IPR012349">
    <property type="entry name" value="Split_barrel_FMN-bd"/>
</dbReference>
<organism evidence="4 5">
    <name type="scientific">Siminovitchia thermophila</name>
    <dbReference type="NCBI Taxonomy" id="1245522"/>
    <lineage>
        <taxon>Bacteria</taxon>
        <taxon>Bacillati</taxon>
        <taxon>Bacillota</taxon>
        <taxon>Bacilli</taxon>
        <taxon>Bacillales</taxon>
        <taxon>Bacillaceae</taxon>
        <taxon>Siminovitchia</taxon>
    </lineage>
</organism>
<dbReference type="PANTHER" id="PTHR30466:SF11">
    <property type="entry name" value="FLAVIN-DEPENDENT MONOOXYGENASE, REDUCTASE SUBUNIT HSAB"/>
    <property type="match status" value="1"/>
</dbReference>
<gene>
    <name evidence="4" type="ORF">JOC94_002470</name>
</gene>
<evidence type="ECO:0000313" key="5">
    <source>
        <dbReference type="Proteomes" id="UP000823485"/>
    </source>
</evidence>
<feature type="domain" description="Flavin reductase like" evidence="3">
    <location>
        <begin position="9"/>
        <end position="152"/>
    </location>
</feature>
<dbReference type="Pfam" id="PF01613">
    <property type="entry name" value="Flavin_Reduct"/>
    <property type="match status" value="1"/>
</dbReference>
<reference evidence="4 5" key="1">
    <citation type="submission" date="2021-01" db="EMBL/GenBank/DDBJ databases">
        <title>Genomic Encyclopedia of Type Strains, Phase IV (KMG-IV): sequencing the most valuable type-strain genomes for metagenomic binning, comparative biology and taxonomic classification.</title>
        <authorList>
            <person name="Goeker M."/>
        </authorList>
    </citation>
    <scope>NUCLEOTIDE SEQUENCE [LARGE SCALE GENOMIC DNA]</scope>
    <source>
        <strain evidence="4 5">DSM 105453</strain>
    </source>
</reference>
<accession>A0ABS2R753</accession>
<comment type="similarity">
    <text evidence="1">Belongs to the non-flavoprotein flavin reductase family.</text>
</comment>
<evidence type="ECO:0000256" key="2">
    <source>
        <dbReference type="ARBA" id="ARBA00023002"/>
    </source>
</evidence>